<organism evidence="2 3">
    <name type="scientific">Stephania japonica</name>
    <dbReference type="NCBI Taxonomy" id="461633"/>
    <lineage>
        <taxon>Eukaryota</taxon>
        <taxon>Viridiplantae</taxon>
        <taxon>Streptophyta</taxon>
        <taxon>Embryophyta</taxon>
        <taxon>Tracheophyta</taxon>
        <taxon>Spermatophyta</taxon>
        <taxon>Magnoliopsida</taxon>
        <taxon>Ranunculales</taxon>
        <taxon>Menispermaceae</taxon>
        <taxon>Menispermoideae</taxon>
        <taxon>Cissampelideae</taxon>
        <taxon>Stephania</taxon>
    </lineage>
</organism>
<sequence>MRFDEAARIRGASDGSGARVSVERVHVQERWRVTRVARENEAGMTTTECECMRRKVARIPRRSGDGGAFCVYHCVALLRHSVFNLCF</sequence>
<name>A0AAP0E322_9MAGN</name>
<evidence type="ECO:0000313" key="3">
    <source>
        <dbReference type="Proteomes" id="UP001417504"/>
    </source>
</evidence>
<dbReference type="AlphaFoldDB" id="A0AAP0E322"/>
<evidence type="ECO:0000313" key="2">
    <source>
        <dbReference type="EMBL" id="KAK9085714.1"/>
    </source>
</evidence>
<evidence type="ECO:0000256" key="1">
    <source>
        <dbReference type="SAM" id="MobiDB-lite"/>
    </source>
</evidence>
<accession>A0AAP0E322</accession>
<dbReference type="Proteomes" id="UP001417504">
    <property type="component" value="Unassembled WGS sequence"/>
</dbReference>
<dbReference type="EMBL" id="JBBNAE010000011">
    <property type="protein sequence ID" value="KAK9085714.1"/>
    <property type="molecule type" value="Genomic_DNA"/>
</dbReference>
<proteinExistence type="predicted"/>
<comment type="caution">
    <text evidence="2">The sequence shown here is derived from an EMBL/GenBank/DDBJ whole genome shotgun (WGS) entry which is preliminary data.</text>
</comment>
<protein>
    <submittedName>
        <fullName evidence="2">Uncharacterized protein</fullName>
    </submittedName>
</protein>
<keyword evidence="3" id="KW-1185">Reference proteome</keyword>
<reference evidence="2 3" key="1">
    <citation type="submission" date="2024-01" db="EMBL/GenBank/DDBJ databases">
        <title>Genome assemblies of Stephania.</title>
        <authorList>
            <person name="Yang L."/>
        </authorList>
    </citation>
    <scope>NUCLEOTIDE SEQUENCE [LARGE SCALE GENOMIC DNA]</scope>
    <source>
        <strain evidence="2">QJT</strain>
        <tissue evidence="2">Leaf</tissue>
    </source>
</reference>
<feature type="region of interest" description="Disordered" evidence="1">
    <location>
        <begin position="1"/>
        <end position="21"/>
    </location>
</feature>
<gene>
    <name evidence="2" type="ORF">Sjap_026125</name>
</gene>